<dbReference type="EMBL" id="WBZB01000065">
    <property type="protein sequence ID" value="KAB3525507.1"/>
    <property type="molecule type" value="Genomic_DNA"/>
</dbReference>
<protein>
    <submittedName>
        <fullName evidence="3">Uncharacterized protein</fullName>
    </submittedName>
</protein>
<keyword evidence="2" id="KW-0472">Membrane</keyword>
<dbReference type="AlphaFoldDB" id="A0A833M6W1"/>
<feature type="transmembrane region" description="Helical" evidence="2">
    <location>
        <begin position="12"/>
        <end position="29"/>
    </location>
</feature>
<dbReference type="OrthoDB" id="1953858at2"/>
<evidence type="ECO:0000256" key="1">
    <source>
        <dbReference type="SAM" id="Coils"/>
    </source>
</evidence>
<accession>A0A833M6W1</accession>
<proteinExistence type="predicted"/>
<gene>
    <name evidence="3" type="ORF">F8153_15145</name>
</gene>
<sequence>MNILKPFGSQNFVLGIGIAALGYLLGPTLKQGARTVAVKGVQGAMMAGNTASNIMETGKENMGNLFERMTGNQKEYMQMEQHFRQNLMNEIKSEREEYNSVLKELVTTMKSLQSEVHSLKDASNHNIQKEKS</sequence>
<reference evidence="3 4" key="1">
    <citation type="submission" date="2019-10" db="EMBL/GenBank/DDBJ databases">
        <title>Alkaliphilus serpentinus sp. nov. and Alkaliphilus pronyensis sp. nov., two novel anaerobic alkaliphilic species isolated from the serpentinized-hosted hydrothermal field of the Prony Bay (New Caledonia).</title>
        <authorList>
            <person name="Postec A."/>
        </authorList>
    </citation>
    <scope>NUCLEOTIDE SEQUENCE [LARGE SCALE GENOMIC DNA]</scope>
    <source>
        <strain evidence="3 4">LacT</strain>
    </source>
</reference>
<name>A0A833M6W1_9FIRM</name>
<organism evidence="3 4">
    <name type="scientific">Alkaliphilus serpentinus</name>
    <dbReference type="NCBI Taxonomy" id="1482731"/>
    <lineage>
        <taxon>Bacteria</taxon>
        <taxon>Bacillati</taxon>
        <taxon>Bacillota</taxon>
        <taxon>Clostridia</taxon>
        <taxon>Peptostreptococcales</taxon>
        <taxon>Natronincolaceae</taxon>
        <taxon>Alkaliphilus</taxon>
    </lineage>
</organism>
<feature type="coiled-coil region" evidence="1">
    <location>
        <begin position="84"/>
        <end position="122"/>
    </location>
</feature>
<evidence type="ECO:0000256" key="2">
    <source>
        <dbReference type="SAM" id="Phobius"/>
    </source>
</evidence>
<keyword evidence="4" id="KW-1185">Reference proteome</keyword>
<keyword evidence="1" id="KW-0175">Coiled coil</keyword>
<dbReference type="RefSeq" id="WP_151867193.1">
    <property type="nucleotide sequence ID" value="NZ_WBZB01000065.1"/>
</dbReference>
<comment type="caution">
    <text evidence="3">The sequence shown here is derived from an EMBL/GenBank/DDBJ whole genome shotgun (WGS) entry which is preliminary data.</text>
</comment>
<evidence type="ECO:0000313" key="3">
    <source>
        <dbReference type="EMBL" id="KAB3525507.1"/>
    </source>
</evidence>
<keyword evidence="2" id="KW-0812">Transmembrane</keyword>
<keyword evidence="2" id="KW-1133">Transmembrane helix</keyword>
<evidence type="ECO:0000313" key="4">
    <source>
        <dbReference type="Proteomes" id="UP000465601"/>
    </source>
</evidence>
<dbReference type="Proteomes" id="UP000465601">
    <property type="component" value="Unassembled WGS sequence"/>
</dbReference>